<dbReference type="RefSeq" id="WP_090171964.1">
    <property type="nucleotide sequence ID" value="NZ_FOFB01000026.1"/>
</dbReference>
<dbReference type="AlphaFoldDB" id="A0A1H9M2B7"/>
<evidence type="ECO:0000313" key="1">
    <source>
        <dbReference type="EMBL" id="SER17233.1"/>
    </source>
</evidence>
<protein>
    <submittedName>
        <fullName evidence="1">Uncharacterized protein</fullName>
    </submittedName>
</protein>
<accession>A0A1H9M2B7</accession>
<dbReference type="InterPro" id="IPR043737">
    <property type="entry name" value="DUF5682"/>
</dbReference>
<reference evidence="2" key="1">
    <citation type="submission" date="2016-10" db="EMBL/GenBank/DDBJ databases">
        <authorList>
            <person name="Varghese N."/>
            <person name="Submissions S."/>
        </authorList>
    </citation>
    <scope>NUCLEOTIDE SEQUENCE [LARGE SCALE GENOMIC DNA]</scope>
    <source>
        <strain evidence="2">DSM 24740</strain>
    </source>
</reference>
<dbReference type="Proteomes" id="UP000199021">
    <property type="component" value="Unassembled WGS sequence"/>
</dbReference>
<keyword evidence="2" id="KW-1185">Reference proteome</keyword>
<sequence>MQTKTFGIRHHGPGSARRLRAALDDYAPDLILLEMPADADKQLHEVVSKGLRPPVALVLYDAKDIERASFYPFASFSPEYQAIEWAMDRKVKVWPIDLPARHYLAEKAPHVPPTLFATEEPPPEEPSVLPGKTKKQLRAQLRRDPLSLMGELAGYTDSEGWWDATLERGTDDPLETFDALLGMVRELRETFPSASDAENERREAFMRTEIRKALKSGAERMAIIVGAWHGPAVEDVHKFKATADKARLKGLPRVKIAAAWVPWSYPRLAKAAGYGAGVSSPSWYQLLHDFPDTATDRWMATAAKLLREEGFDASPAMATEGVGLANTLATMRGHEKPGIEELEQALLGTLAAGREERLAVIHRKLTVGTTVGFVPPGVTTVPLVADLNRELKSTRMAKLWETAGEQYLKATKANPRGGIDLRANNDLRKSHLLHRLNLLDINWGRLQPSGPDSLSSFKEIWLLEWQPEYSLYLIERASYGNTLPLAAGRYATERAAEMKTIRPLAQLTLDCLRADLPDVVPDLMESLRERSAETTDVASLLAALPTLVQTSRYGDSRKTDTTALLLVIDELLPRLAAGLPAAATNIDDEQATDLLGHLSAANYALAQLDNDEHTDIWTSGLWRLVSAGGVNPLLEGHGVRLLYDHGMIDDPEAARRFSRALSTANGAHPVAQWLGGFLHGSGQLLFHYPPLWALVDDWVSELDWEDFETVLPLLRRTFADFSAFDRKRLLSLAKGGVREEEIKPVEAENAGDTAGAKEVEGAVSYSDPEDLIEALLGWMG</sequence>
<evidence type="ECO:0000313" key="2">
    <source>
        <dbReference type="Proteomes" id="UP000199021"/>
    </source>
</evidence>
<name>A0A1H9M2B7_9BACT</name>
<dbReference type="EMBL" id="FOFB01000026">
    <property type="protein sequence ID" value="SER17233.1"/>
    <property type="molecule type" value="Genomic_DNA"/>
</dbReference>
<proteinExistence type="predicted"/>
<gene>
    <name evidence="1" type="ORF">SAMN05444359_12669</name>
</gene>
<dbReference type="InParanoid" id="A0A1H9M2B7"/>
<dbReference type="Pfam" id="PF18934">
    <property type="entry name" value="DUF5682"/>
    <property type="match status" value="1"/>
</dbReference>
<dbReference type="OrthoDB" id="9768066at2"/>
<organism evidence="1 2">
    <name type="scientific">Neolewinella agarilytica</name>
    <dbReference type="NCBI Taxonomy" id="478744"/>
    <lineage>
        <taxon>Bacteria</taxon>
        <taxon>Pseudomonadati</taxon>
        <taxon>Bacteroidota</taxon>
        <taxon>Saprospiria</taxon>
        <taxon>Saprospirales</taxon>
        <taxon>Lewinellaceae</taxon>
        <taxon>Neolewinella</taxon>
    </lineage>
</organism>
<dbReference type="STRING" id="478744.SAMN05444359_12669"/>